<comment type="caution">
    <text evidence="1">The sequence shown here is derived from an EMBL/GenBank/DDBJ whole genome shotgun (WGS) entry which is preliminary data.</text>
</comment>
<keyword evidence="2" id="KW-1185">Reference proteome</keyword>
<dbReference type="AlphaFoldDB" id="A0A9P6XG01"/>
<reference evidence="1" key="1">
    <citation type="journal article" date="2020" name="Microb. Genom.">
        <title>Genetic diversity of clinical and environmental Mucorales isolates obtained from an investigation of mucormycosis cases among solid organ transplant recipients.</title>
        <authorList>
            <person name="Nguyen M.H."/>
            <person name="Kaul D."/>
            <person name="Muto C."/>
            <person name="Cheng S.J."/>
            <person name="Richter R.A."/>
            <person name="Bruno V.M."/>
            <person name="Liu G."/>
            <person name="Beyhan S."/>
            <person name="Sundermann A.J."/>
            <person name="Mounaud S."/>
            <person name="Pasculle A.W."/>
            <person name="Nierman W.C."/>
            <person name="Driscoll E."/>
            <person name="Cumbie R."/>
            <person name="Clancy C.J."/>
            <person name="Dupont C.L."/>
        </authorList>
    </citation>
    <scope>NUCLEOTIDE SEQUENCE</scope>
    <source>
        <strain evidence="1">GL11</strain>
    </source>
</reference>
<sequence>MQHVETGSYVVITEARVFPIIDIPVVINHGQSVGRGFSAIRTAFRVISSQYDSSDLFDTHQSGERGSHSSEEVFENSYHKWVHETWSLEKTVSHHKDSTITKYPF</sequence>
<evidence type="ECO:0000313" key="2">
    <source>
        <dbReference type="Proteomes" id="UP000716291"/>
    </source>
</evidence>
<accession>A0A9P6XG01</accession>
<evidence type="ECO:0000313" key="1">
    <source>
        <dbReference type="EMBL" id="KAG1313002.1"/>
    </source>
</evidence>
<dbReference type="Proteomes" id="UP000716291">
    <property type="component" value="Unassembled WGS sequence"/>
</dbReference>
<organism evidence="1 2">
    <name type="scientific">Rhizopus oryzae</name>
    <name type="common">Mucormycosis agent</name>
    <name type="synonym">Rhizopus arrhizus var. delemar</name>
    <dbReference type="NCBI Taxonomy" id="64495"/>
    <lineage>
        <taxon>Eukaryota</taxon>
        <taxon>Fungi</taxon>
        <taxon>Fungi incertae sedis</taxon>
        <taxon>Mucoromycota</taxon>
        <taxon>Mucoromycotina</taxon>
        <taxon>Mucoromycetes</taxon>
        <taxon>Mucorales</taxon>
        <taxon>Mucorineae</taxon>
        <taxon>Rhizopodaceae</taxon>
        <taxon>Rhizopus</taxon>
    </lineage>
</organism>
<protein>
    <submittedName>
        <fullName evidence="1">Uncharacterized protein</fullName>
    </submittedName>
</protein>
<name>A0A9P6XG01_RHIOR</name>
<gene>
    <name evidence="1" type="ORF">G6F64_002584</name>
</gene>
<proteinExistence type="predicted"/>
<dbReference type="OrthoDB" id="10271328at2759"/>
<dbReference type="EMBL" id="JAANQT010000229">
    <property type="protein sequence ID" value="KAG1313002.1"/>
    <property type="molecule type" value="Genomic_DNA"/>
</dbReference>